<dbReference type="InterPro" id="IPR015424">
    <property type="entry name" value="PyrdxlP-dep_Trfase"/>
</dbReference>
<comment type="subcellular location">
    <subcellularLocation>
        <location evidence="5">Cytoplasm</location>
    </subcellularLocation>
</comment>
<dbReference type="NCBIfam" id="NF002325">
    <property type="entry name" value="PRK01278.1"/>
    <property type="match status" value="1"/>
</dbReference>
<dbReference type="Proteomes" id="UP000018420">
    <property type="component" value="Unassembled WGS sequence"/>
</dbReference>
<dbReference type="FunFam" id="3.40.640.10:FF:000004">
    <property type="entry name" value="Acetylornithine aminotransferase"/>
    <property type="match status" value="1"/>
</dbReference>
<evidence type="ECO:0000256" key="4">
    <source>
        <dbReference type="ARBA" id="ARBA00022898"/>
    </source>
</evidence>
<sequence length="404" mass="43194">MTNITLAPVQPDQPSHLMATYGRQAISFVRGRGAYLYTADGTEYLDALTGIAVCGLGHAHPVIAEAIAEQAATLVHTSNLFEIPWQTAAAQKLAEVSGMEEIFFSNSGAESNEGAIKIARKFGAQQGVSNPKIIVAEQSFHGRTLATLSATGNKKVQEGFAPLVEGFIRVPFGDIEAIQEAAINHPDIVAILIEPIQGEGGVNTAPQGFSYLEEVRALCNQHNWLMMLDEIQTGNGRTGKYFAYQHTNIVPDVMTTAKGLGNGFPVGAVMTQGKAVGLLGAGSHGSTYGGTVLGSRVVYTVIDTLQNENAVENAAKVGAYIVEQLKVHLNDLNVQVRGFGMMIGIQLPKDCAEIVAIARDEYKLIVNVTAGSVVRLLPPLNMTQEQADDLLKRLVPAIQNFLKD</sequence>
<dbReference type="GO" id="GO:0003992">
    <property type="term" value="F:N2-acetyl-L-ornithine:2-oxoglutarate 5-aminotransferase activity"/>
    <property type="evidence" value="ECO:0007669"/>
    <property type="project" value="UniProtKB-UniRule"/>
</dbReference>
<dbReference type="RefSeq" id="WP_004911415.1">
    <property type="nucleotide sequence ID" value="NZ_ASYZ01000035.1"/>
</dbReference>
<dbReference type="CDD" id="cd00610">
    <property type="entry name" value="OAT_like"/>
    <property type="match status" value="1"/>
</dbReference>
<dbReference type="GO" id="GO:0005737">
    <property type="term" value="C:cytoplasm"/>
    <property type="evidence" value="ECO:0007669"/>
    <property type="project" value="UniProtKB-SubCell"/>
</dbReference>
<dbReference type="GO" id="GO:0006526">
    <property type="term" value="P:L-arginine biosynthetic process"/>
    <property type="evidence" value="ECO:0007669"/>
    <property type="project" value="UniProtKB-UniRule"/>
</dbReference>
<dbReference type="InterPro" id="IPR004636">
    <property type="entry name" value="AcOrn/SuccOrn_fam"/>
</dbReference>
<dbReference type="PATRIC" id="fig|1330047.3.peg.739"/>
<dbReference type="InterPro" id="IPR015421">
    <property type="entry name" value="PyrdxlP-dep_Trfase_major"/>
</dbReference>
<dbReference type="Pfam" id="PF00202">
    <property type="entry name" value="Aminotran_3"/>
    <property type="match status" value="1"/>
</dbReference>
<organism evidence="6 7">
    <name type="scientific">Acinetobacter junii CIP 107470 = MTCC 11364</name>
    <dbReference type="NCBI Taxonomy" id="1217666"/>
    <lineage>
        <taxon>Bacteria</taxon>
        <taxon>Pseudomonadati</taxon>
        <taxon>Pseudomonadota</taxon>
        <taxon>Gammaproteobacteria</taxon>
        <taxon>Moraxellales</taxon>
        <taxon>Moraxellaceae</taxon>
        <taxon>Acinetobacter</taxon>
    </lineage>
</organism>
<evidence type="ECO:0000313" key="7">
    <source>
        <dbReference type="Proteomes" id="UP000018420"/>
    </source>
</evidence>
<dbReference type="EC" id="2.6.1.11" evidence="5"/>
<dbReference type="AlphaFoldDB" id="S7WXS5"/>
<evidence type="ECO:0000256" key="2">
    <source>
        <dbReference type="ARBA" id="ARBA00022605"/>
    </source>
</evidence>
<evidence type="ECO:0000256" key="3">
    <source>
        <dbReference type="ARBA" id="ARBA00022679"/>
    </source>
</evidence>
<dbReference type="UniPathway" id="UPA00068">
    <property type="reaction ID" value="UER00109"/>
</dbReference>
<keyword evidence="2 5" id="KW-0028">Amino-acid biosynthesis</keyword>
<feature type="binding site" evidence="5">
    <location>
        <position position="286"/>
    </location>
    <ligand>
        <name>N(2)-acetyl-L-ornithine</name>
        <dbReference type="ChEBI" id="CHEBI:57805"/>
    </ligand>
</feature>
<feature type="binding site" evidence="5">
    <location>
        <begin position="108"/>
        <end position="109"/>
    </location>
    <ligand>
        <name>pyridoxal 5'-phosphate</name>
        <dbReference type="ChEBI" id="CHEBI:597326"/>
    </ligand>
</feature>
<comment type="catalytic activity">
    <reaction evidence="5">
        <text>N(2)-acetyl-L-ornithine + 2-oxoglutarate = N-acetyl-L-glutamate 5-semialdehyde + L-glutamate</text>
        <dbReference type="Rhea" id="RHEA:18049"/>
        <dbReference type="ChEBI" id="CHEBI:16810"/>
        <dbReference type="ChEBI" id="CHEBI:29123"/>
        <dbReference type="ChEBI" id="CHEBI:29985"/>
        <dbReference type="ChEBI" id="CHEBI:57805"/>
        <dbReference type="EC" id="2.6.1.11"/>
    </reaction>
</comment>
<keyword evidence="5" id="KW-0055">Arginine biosynthesis</keyword>
<dbReference type="Gene3D" id="3.90.1150.10">
    <property type="entry name" value="Aspartate Aminotransferase, domain 1"/>
    <property type="match status" value="1"/>
</dbReference>
<feature type="modified residue" description="N6-(pyridoxal phosphate)lysine" evidence="5">
    <location>
        <position position="258"/>
    </location>
</feature>
<comment type="similarity">
    <text evidence="5">Belongs to the class-III pyridoxal-phosphate-dependent aminotransferase family. ArgD subfamily.</text>
</comment>
<dbReference type="PIRSF" id="PIRSF000521">
    <property type="entry name" value="Transaminase_4ab_Lys_Orn"/>
    <property type="match status" value="1"/>
</dbReference>
<keyword evidence="5" id="KW-0963">Cytoplasm</keyword>
<proteinExistence type="inferred from homology"/>
<dbReference type="InterPro" id="IPR005814">
    <property type="entry name" value="Aminotrans_3"/>
</dbReference>
<evidence type="ECO:0000256" key="5">
    <source>
        <dbReference type="HAMAP-Rule" id="MF_01107"/>
    </source>
</evidence>
<dbReference type="PANTHER" id="PTHR11986">
    <property type="entry name" value="AMINOTRANSFERASE CLASS III"/>
    <property type="match status" value="1"/>
</dbReference>
<feature type="binding site" evidence="5">
    <location>
        <position position="143"/>
    </location>
    <ligand>
        <name>N(2)-acetyl-L-ornithine</name>
        <dbReference type="ChEBI" id="CHEBI:57805"/>
    </ligand>
</feature>
<feature type="binding site" evidence="5">
    <location>
        <begin position="229"/>
        <end position="232"/>
    </location>
    <ligand>
        <name>pyridoxal 5'-phosphate</name>
        <dbReference type="ChEBI" id="CHEBI:597326"/>
    </ligand>
</feature>
<feature type="binding site" evidence="5">
    <location>
        <position position="287"/>
    </location>
    <ligand>
        <name>pyridoxal 5'-phosphate</name>
        <dbReference type="ChEBI" id="CHEBI:597326"/>
    </ligand>
</feature>
<dbReference type="EMBL" id="ASYZ01000035">
    <property type="protein sequence ID" value="EPR86827.1"/>
    <property type="molecule type" value="Genomic_DNA"/>
</dbReference>
<dbReference type="NCBIfam" id="TIGR00707">
    <property type="entry name" value="argD"/>
    <property type="match status" value="1"/>
</dbReference>
<comment type="subunit">
    <text evidence="5">Homodimer.</text>
</comment>
<protein>
    <recommendedName>
        <fullName evidence="5">Acetylornithine aminotransferase</fullName>
        <shortName evidence="5">ACOAT</shortName>
        <ecNumber evidence="5">2.6.1.11</ecNumber>
    </recommendedName>
</protein>
<dbReference type="InterPro" id="IPR049704">
    <property type="entry name" value="Aminotrans_3_PPA_site"/>
</dbReference>
<comment type="miscellaneous">
    <text evidence="5">May also have succinyldiaminopimelate aminotransferase activity, thus carrying out the corresponding step in lysine biosynthesis.</text>
</comment>
<comment type="pathway">
    <text evidence="5">Amino-acid biosynthesis; L-arginine biosynthesis; N(2)-acetyl-L-ornithine from L-glutamate: step 4/4.</text>
</comment>
<dbReference type="PROSITE" id="PS00600">
    <property type="entry name" value="AA_TRANSFER_CLASS_3"/>
    <property type="match status" value="1"/>
</dbReference>
<keyword evidence="4 5" id="KW-0663">Pyridoxal phosphate</keyword>
<reference evidence="6 7" key="1">
    <citation type="submission" date="2013-05" db="EMBL/GenBank/DDBJ databases">
        <title>Genome assembly of Acinetobacter junii MTCC 11364.</title>
        <authorList>
            <person name="Khatri I."/>
            <person name="Singh N.K."/>
            <person name="Subramanian S."/>
            <person name="Mayilraj S."/>
        </authorList>
    </citation>
    <scope>NUCLEOTIDE SEQUENCE [LARGE SCALE GENOMIC DNA]</scope>
    <source>
        <strain evidence="6 7">MTCC 11364</strain>
    </source>
</reference>
<dbReference type="HAMAP" id="MF_01107">
    <property type="entry name" value="ArgD_aminotrans_3"/>
    <property type="match status" value="1"/>
</dbReference>
<dbReference type="SUPFAM" id="SSF53383">
    <property type="entry name" value="PLP-dependent transferases"/>
    <property type="match status" value="1"/>
</dbReference>
<dbReference type="GO" id="GO:0030170">
    <property type="term" value="F:pyridoxal phosphate binding"/>
    <property type="evidence" value="ECO:0007669"/>
    <property type="project" value="InterPro"/>
</dbReference>
<keyword evidence="3 5" id="KW-0808">Transferase</keyword>
<dbReference type="InterPro" id="IPR015422">
    <property type="entry name" value="PyrdxlP-dep_Trfase_small"/>
</dbReference>
<dbReference type="eggNOG" id="COG4992">
    <property type="taxonomic scope" value="Bacteria"/>
</dbReference>
<dbReference type="GO" id="GO:0042802">
    <property type="term" value="F:identical protein binding"/>
    <property type="evidence" value="ECO:0007669"/>
    <property type="project" value="TreeGrafter"/>
</dbReference>
<dbReference type="PANTHER" id="PTHR11986:SF79">
    <property type="entry name" value="ACETYLORNITHINE AMINOTRANSFERASE, MITOCHONDRIAL"/>
    <property type="match status" value="1"/>
</dbReference>
<feature type="binding site" evidence="5">
    <location>
        <position position="140"/>
    </location>
    <ligand>
        <name>pyridoxal 5'-phosphate</name>
        <dbReference type="ChEBI" id="CHEBI:597326"/>
    </ligand>
</feature>
<comment type="caution">
    <text evidence="6">The sequence shown here is derived from an EMBL/GenBank/DDBJ whole genome shotgun (WGS) entry which is preliminary data.</text>
</comment>
<comment type="cofactor">
    <cofactor evidence="5">
        <name>pyridoxal 5'-phosphate</name>
        <dbReference type="ChEBI" id="CHEBI:597326"/>
    </cofactor>
    <text evidence="5">Binds 1 pyridoxal phosphate per subunit.</text>
</comment>
<evidence type="ECO:0000313" key="6">
    <source>
        <dbReference type="EMBL" id="EPR86827.1"/>
    </source>
</evidence>
<dbReference type="InterPro" id="IPR050103">
    <property type="entry name" value="Class-III_PLP-dep_AT"/>
</dbReference>
<keyword evidence="1 5" id="KW-0032">Aminotransferase</keyword>
<dbReference type="Gene3D" id="3.40.640.10">
    <property type="entry name" value="Type I PLP-dependent aspartate aminotransferase-like (Major domain)"/>
    <property type="match status" value="1"/>
</dbReference>
<evidence type="ECO:0000256" key="1">
    <source>
        <dbReference type="ARBA" id="ARBA00022576"/>
    </source>
</evidence>
<gene>
    <name evidence="5" type="primary">argD</name>
    <name evidence="6" type="ORF">L292_2117</name>
</gene>
<name>S7WXS5_ACIJU</name>
<accession>S7WXS5</accession>